<accession>A0A547PK57</accession>
<dbReference type="OrthoDB" id="6190762at2"/>
<dbReference type="CDD" id="cd09117">
    <property type="entry name" value="PLDc_Bfil_DEXD_like"/>
    <property type="match status" value="1"/>
</dbReference>
<proteinExistence type="predicted"/>
<evidence type="ECO:0000313" key="1">
    <source>
        <dbReference type="EMBL" id="TRD14538.1"/>
    </source>
</evidence>
<gene>
    <name evidence="1" type="ORF">FEV53_18770</name>
</gene>
<protein>
    <submittedName>
        <fullName evidence="1">Uncharacterized protein</fullName>
    </submittedName>
</protein>
<sequence>MKAKLLDARQLSECLEKLIDKHESISIAVAWGHLIPVAKTLLRNKSKFESVIFGLDFSASDPDLIDLLVDVPNAFVAKNRPGCFHPKIYYFQTGRLAEAIIGSANFTRGGLGENFEANIYIRGNTDSTIFEEIRNQLTAYKKLRIRITNELAASYRLQAKAASRQLRAKNPVFPNERDKWNRLNSKIATMSWNDFSERARRDKHHDYSKRIELVRAIQTMFAKSGSFMDLSVAERKCVAGLLRGPEATEAKLEGYDWGWFGSMSRATVFLRAIERQELGIAKALDQIPKRGGVTRHQFEKYVDTFREALPARDPIGTATRLIAMKRPDLFVCVDGPNKKGLARALNFSPSTLSLDNYWDRIIEPVRQAPWYNSERPSGPDMELWDARVAMLDAIYYSP</sequence>
<dbReference type="EMBL" id="VFSV01000071">
    <property type="protein sequence ID" value="TRD14538.1"/>
    <property type="molecule type" value="Genomic_DNA"/>
</dbReference>
<dbReference type="AlphaFoldDB" id="A0A547PK57"/>
<dbReference type="SUPFAM" id="SSF56024">
    <property type="entry name" value="Phospholipase D/nuclease"/>
    <property type="match status" value="1"/>
</dbReference>
<keyword evidence="2" id="KW-1185">Reference proteome</keyword>
<name>A0A547PK57_9RHOB</name>
<comment type="caution">
    <text evidence="1">The sequence shown here is derived from an EMBL/GenBank/DDBJ whole genome shotgun (WGS) entry which is preliminary data.</text>
</comment>
<dbReference type="RefSeq" id="WP_142836224.1">
    <property type="nucleotide sequence ID" value="NZ_VFSV01000071.1"/>
</dbReference>
<dbReference type="Gene3D" id="3.30.870.10">
    <property type="entry name" value="Endonuclease Chain A"/>
    <property type="match status" value="1"/>
</dbReference>
<dbReference type="Proteomes" id="UP000318590">
    <property type="component" value="Unassembled WGS sequence"/>
</dbReference>
<organism evidence="1 2">
    <name type="scientific">Palleronia caenipelagi</name>
    <dbReference type="NCBI Taxonomy" id="2489174"/>
    <lineage>
        <taxon>Bacteria</taxon>
        <taxon>Pseudomonadati</taxon>
        <taxon>Pseudomonadota</taxon>
        <taxon>Alphaproteobacteria</taxon>
        <taxon>Rhodobacterales</taxon>
        <taxon>Roseobacteraceae</taxon>
        <taxon>Palleronia</taxon>
    </lineage>
</organism>
<reference evidence="1 2" key="1">
    <citation type="submission" date="2019-06" db="EMBL/GenBank/DDBJ databases">
        <title>Paenimaribius caenipelagi gen. nov., sp. nov., isolated from a tidal flat.</title>
        <authorList>
            <person name="Yoon J.-H."/>
        </authorList>
    </citation>
    <scope>NUCLEOTIDE SEQUENCE [LARGE SCALE GENOMIC DNA]</scope>
    <source>
        <strain evidence="1 2">JBTF-M29</strain>
    </source>
</reference>
<evidence type="ECO:0000313" key="2">
    <source>
        <dbReference type="Proteomes" id="UP000318590"/>
    </source>
</evidence>